<dbReference type="EMBL" id="HE796683">
    <property type="protein sequence ID" value="CCH00170.1"/>
    <property type="molecule type" value="Genomic_DNA"/>
</dbReference>
<keyword evidence="3" id="KW-1185">Reference proteome</keyword>
<evidence type="ECO:0000259" key="1">
    <source>
        <dbReference type="Pfam" id="PF14292"/>
    </source>
</evidence>
<dbReference type="HOGENOM" id="CLU_061116_0_0_10"/>
<protein>
    <recommendedName>
        <fullName evidence="1">SusE outer membrane protein domain-containing protein</fullName>
    </recommendedName>
</protein>
<accession>I0K7R7</accession>
<sequence>MRHTLAEPYGITSSLPCFQGRGWGWGPFPMKHNLLLLFCLAGLLMQCKDPGRDLNTNISTVTTFFAPNDNQAVKLQPATPAAVVFEWDQARAEDGTLVLYELAFDKESGDFSKPIYKLTSDQNGVQNKATVTHAILNKIAALAGIGSLGTGKLKWTVNASRGINVKPAGQSRLLQVERPAGFAEIPAEVYLTGDATEGGTDLAKAIKLKAVRPGEFEVYTSLKAGSYQFVDRTTGTAKTYNVTGTNIGENGTTTVTGATKTYRISLDFNNAAARLTEIKSLGLWYGADNAVRFPLTYTGNGTWTLSNTKIDFVPVSYGREERYKFRLTTVGADGKDAFEWLGSSNSDNSRPDANTAAAYYNLFSIPQSQWDYSYKFNSAVDGKNVDLLVSLAPTSTYFHRVTVK</sequence>
<dbReference type="PATRIC" id="fig|1166018.3.peg.3912"/>
<evidence type="ECO:0000313" key="3">
    <source>
        <dbReference type="Proteomes" id="UP000011058"/>
    </source>
</evidence>
<dbReference type="KEGG" id="fae:FAES_2161"/>
<proteinExistence type="predicted"/>
<evidence type="ECO:0000313" key="2">
    <source>
        <dbReference type="EMBL" id="CCH00170.1"/>
    </source>
</evidence>
<name>I0K7R7_9BACT</name>
<dbReference type="STRING" id="1166018.FAES_2161"/>
<reference evidence="2 3" key="1">
    <citation type="journal article" date="2012" name="J. Bacteriol.">
        <title>Genome Sequence of Fibrella aestuarina BUZ 2T, a Filamentous Marine Bacterium.</title>
        <authorList>
            <person name="Filippini M."/>
            <person name="Qi W."/>
            <person name="Blom J."/>
            <person name="Goesmann A."/>
            <person name="Smits T.H."/>
            <person name="Bagheri H.C."/>
        </authorList>
    </citation>
    <scope>NUCLEOTIDE SEQUENCE [LARGE SCALE GENOMIC DNA]</scope>
    <source>
        <strain evidence="3">BUZ 2T</strain>
    </source>
</reference>
<organism evidence="2 3">
    <name type="scientific">Fibrella aestuarina BUZ 2</name>
    <dbReference type="NCBI Taxonomy" id="1166018"/>
    <lineage>
        <taxon>Bacteria</taxon>
        <taxon>Pseudomonadati</taxon>
        <taxon>Bacteroidota</taxon>
        <taxon>Cytophagia</taxon>
        <taxon>Cytophagales</taxon>
        <taxon>Spirosomataceae</taxon>
        <taxon>Fibrella</taxon>
    </lineage>
</organism>
<dbReference type="eggNOG" id="ENOG502Z8N4">
    <property type="taxonomic scope" value="Bacteria"/>
</dbReference>
<dbReference type="AlphaFoldDB" id="I0K7R7"/>
<dbReference type="Proteomes" id="UP000011058">
    <property type="component" value="Chromosome"/>
</dbReference>
<dbReference type="InterPro" id="IPR025970">
    <property type="entry name" value="SusE"/>
</dbReference>
<feature type="domain" description="SusE outer membrane protein" evidence="1">
    <location>
        <begin position="56"/>
        <end position="158"/>
    </location>
</feature>
<dbReference type="Pfam" id="PF14292">
    <property type="entry name" value="SusE"/>
    <property type="match status" value="1"/>
</dbReference>
<gene>
    <name evidence="2" type="ORF">FAES_2161</name>
</gene>